<dbReference type="Proteomes" id="UP000798662">
    <property type="component" value="Chromosome 1"/>
</dbReference>
<gene>
    <name evidence="1" type="ORF">I4F81_002114</name>
</gene>
<keyword evidence="2" id="KW-1185">Reference proteome</keyword>
<protein>
    <submittedName>
        <fullName evidence="1">Uncharacterized protein</fullName>
    </submittedName>
</protein>
<evidence type="ECO:0000313" key="2">
    <source>
        <dbReference type="Proteomes" id="UP000798662"/>
    </source>
</evidence>
<name>A0ACC3BNE7_PYRYE</name>
<comment type="caution">
    <text evidence="1">The sequence shown here is derived from an EMBL/GenBank/DDBJ whole genome shotgun (WGS) entry which is preliminary data.</text>
</comment>
<organism evidence="1 2">
    <name type="scientific">Pyropia yezoensis</name>
    <name type="common">Susabi-nori</name>
    <name type="synonym">Porphyra yezoensis</name>
    <dbReference type="NCBI Taxonomy" id="2788"/>
    <lineage>
        <taxon>Eukaryota</taxon>
        <taxon>Rhodophyta</taxon>
        <taxon>Bangiophyceae</taxon>
        <taxon>Bangiales</taxon>
        <taxon>Bangiaceae</taxon>
        <taxon>Pyropia</taxon>
    </lineage>
</organism>
<sequence length="673" mass="70089">MVGFSVGTLARASAVALVAATAASSATALLEPVEALLSRFVFLGVGQGFSSAVRSLDDTLYFWGDQVPTNSLDVASSATWLTVEGGTNVECGIVRTTLKVRCWGASNPIVSEAPGPDDPDSVGLQLAIGQGHVCMITFDESLVEPRTLTLVEDTPESNLAFLRSVRPVCWGAPGQNSDQNLSPPQIGNAEDGDPVVSIHTGNGFTCVHTFKGRVACSGTYGNGDASTNRPVPQNVLFKTVAAGELHACGVPEDSTSLVCWGECSALGECNSPDGVQFSGATGALSAGRTFTCGLTLDDEPVCTGSARFWPLSRSAPTDVPMLEINSGLTHTCGIRRNDTDLQCWGECSFRECDPPASFNTVPCQRQPPSGTCYRGVSPGLCEIRECTSGFQWRLGGVCNCFFVLGDMPVYLGEATNGQGGMPERIAAVACVHRSSPWLSQGLVRALSGKWSVHGSPALIRSAVRPIRYAGPIGRPVPNRSPPASFPRVASPSRPSRPARSVSFPPVPSPSRPRRPPPHLSTRRPPSPPSNGTCLCGARGGGGGGGGGGGALPPRPGRAAPAAAVSHSGSRGWHSPLPSRPPAGCDCQRGPRRLPPPARGDGCRGSGDGGGGGRRRRRRPPRPGGAAARHRHGRGADWVVVAGAGPPRWLPRGVPPPPTRARLLPPQGRVPPKQ</sequence>
<proteinExistence type="predicted"/>
<evidence type="ECO:0000313" key="1">
    <source>
        <dbReference type="EMBL" id="KAK1859519.1"/>
    </source>
</evidence>
<accession>A0ACC3BNE7</accession>
<dbReference type="EMBL" id="CM020618">
    <property type="protein sequence ID" value="KAK1859519.1"/>
    <property type="molecule type" value="Genomic_DNA"/>
</dbReference>
<reference evidence="1" key="1">
    <citation type="submission" date="2019-11" db="EMBL/GenBank/DDBJ databases">
        <title>Nori genome reveals adaptations in red seaweeds to the harsh intertidal environment.</title>
        <authorList>
            <person name="Wang D."/>
            <person name="Mao Y."/>
        </authorList>
    </citation>
    <scope>NUCLEOTIDE SEQUENCE</scope>
    <source>
        <tissue evidence="1">Gametophyte</tissue>
    </source>
</reference>